<sequence length="60" mass="6767">MKADLREANQLWDGTEVLGEGEEKADETNFGMALRDLEEKFNRIDPLALGVDYMICYAAV</sequence>
<evidence type="ECO:0000313" key="2">
    <source>
        <dbReference type="Proteomes" id="UP000789396"/>
    </source>
</evidence>
<evidence type="ECO:0000313" key="1">
    <source>
        <dbReference type="EMBL" id="CAG8750638.1"/>
    </source>
</evidence>
<organism evidence="1 2">
    <name type="scientific">Racocetra fulgida</name>
    <dbReference type="NCBI Taxonomy" id="60492"/>
    <lineage>
        <taxon>Eukaryota</taxon>
        <taxon>Fungi</taxon>
        <taxon>Fungi incertae sedis</taxon>
        <taxon>Mucoromycota</taxon>
        <taxon>Glomeromycotina</taxon>
        <taxon>Glomeromycetes</taxon>
        <taxon>Diversisporales</taxon>
        <taxon>Gigasporaceae</taxon>
        <taxon>Racocetra</taxon>
    </lineage>
</organism>
<dbReference type="AlphaFoldDB" id="A0A9N9ITG0"/>
<proteinExistence type="predicted"/>
<keyword evidence="2" id="KW-1185">Reference proteome</keyword>
<protein>
    <submittedName>
        <fullName evidence="1">15568_t:CDS:1</fullName>
    </submittedName>
</protein>
<name>A0A9N9ITG0_9GLOM</name>
<reference evidence="1" key="1">
    <citation type="submission" date="2021-06" db="EMBL/GenBank/DDBJ databases">
        <authorList>
            <person name="Kallberg Y."/>
            <person name="Tangrot J."/>
            <person name="Rosling A."/>
        </authorList>
    </citation>
    <scope>NUCLEOTIDE SEQUENCE</scope>
    <source>
        <strain evidence="1">IN212</strain>
    </source>
</reference>
<gene>
    <name evidence="1" type="ORF">RFULGI_LOCUS13569</name>
</gene>
<feature type="non-terminal residue" evidence="1">
    <location>
        <position position="60"/>
    </location>
</feature>
<dbReference type="EMBL" id="CAJVPZ010036160">
    <property type="protein sequence ID" value="CAG8750638.1"/>
    <property type="molecule type" value="Genomic_DNA"/>
</dbReference>
<dbReference type="Proteomes" id="UP000789396">
    <property type="component" value="Unassembled WGS sequence"/>
</dbReference>
<comment type="caution">
    <text evidence="1">The sequence shown here is derived from an EMBL/GenBank/DDBJ whole genome shotgun (WGS) entry which is preliminary data.</text>
</comment>
<accession>A0A9N9ITG0</accession>